<dbReference type="InterPro" id="IPR017550">
    <property type="entry name" value="Formylmethanofuran_DH_suC"/>
</dbReference>
<protein>
    <submittedName>
        <fullName evidence="1">Formyltransferase/hydrolase complex Fhc subunit C</fullName>
    </submittedName>
</protein>
<dbReference type="SUPFAM" id="SSF69336">
    <property type="entry name" value="Alpha subunit of glutamate synthase, C-terminal domain"/>
    <property type="match status" value="1"/>
</dbReference>
<dbReference type="AlphaFoldDB" id="A0A5C6BSA5"/>
<comment type="caution">
    <text evidence="1">The sequence shown here is derived from an EMBL/GenBank/DDBJ whole genome shotgun (WGS) entry which is preliminary data.</text>
</comment>
<proteinExistence type="predicted"/>
<reference evidence="1 2" key="1">
    <citation type="journal article" date="2020" name="Antonie Van Leeuwenhoek">
        <title>Rhodopirellula heiligendammensis sp. nov., Rhodopirellula pilleata sp. nov., and Rhodopirellula solitaria sp. nov. isolated from natural or artificial marine surfaces in Northern Germany and California, USA, and emended description of the genus Rhodopirellula.</title>
        <authorList>
            <person name="Kallscheuer N."/>
            <person name="Wiegand S."/>
            <person name="Jogler M."/>
            <person name="Boedeker C."/>
            <person name="Peeters S.H."/>
            <person name="Rast P."/>
            <person name="Heuer A."/>
            <person name="Jetten M.S.M."/>
            <person name="Rohde M."/>
            <person name="Jogler C."/>
        </authorList>
    </citation>
    <scope>NUCLEOTIDE SEQUENCE [LARGE SCALE GENOMIC DNA]</scope>
    <source>
        <strain evidence="1 2">Poly21</strain>
    </source>
</reference>
<dbReference type="RefSeq" id="WP_146407068.1">
    <property type="nucleotide sequence ID" value="NZ_SJPU01000002.1"/>
</dbReference>
<dbReference type="EMBL" id="SJPU01000002">
    <property type="protein sequence ID" value="TWU15120.1"/>
    <property type="molecule type" value="Genomic_DNA"/>
</dbReference>
<organism evidence="1 2">
    <name type="scientific">Allorhodopirellula heiligendammensis</name>
    <dbReference type="NCBI Taxonomy" id="2714739"/>
    <lineage>
        <taxon>Bacteria</taxon>
        <taxon>Pseudomonadati</taxon>
        <taxon>Planctomycetota</taxon>
        <taxon>Planctomycetia</taxon>
        <taxon>Pirellulales</taxon>
        <taxon>Pirellulaceae</taxon>
        <taxon>Allorhodopirellula</taxon>
    </lineage>
</organism>
<dbReference type="Gene3D" id="2.160.20.60">
    <property type="entry name" value="Glutamate synthase, alpha subunit, C-terminal domain"/>
    <property type="match status" value="1"/>
</dbReference>
<accession>A0A5C6BSA5</accession>
<keyword evidence="2" id="KW-1185">Reference proteome</keyword>
<dbReference type="OrthoDB" id="269067at2"/>
<name>A0A5C6BSA5_9BACT</name>
<evidence type="ECO:0000313" key="2">
    <source>
        <dbReference type="Proteomes" id="UP000319908"/>
    </source>
</evidence>
<dbReference type="PANTHER" id="PTHR39673">
    <property type="entry name" value="TUNGSTEN FORMYLMETHANOFURAN DEHYDROGENASE, SUBUNIT C (FWDC)"/>
    <property type="match status" value="1"/>
</dbReference>
<dbReference type="Proteomes" id="UP000319908">
    <property type="component" value="Unassembled WGS sequence"/>
</dbReference>
<gene>
    <name evidence="1" type="primary">fhcC</name>
    <name evidence="1" type="ORF">Poly21_23120</name>
</gene>
<sequence length="263" mass="27806">MKSITLRRRADNVRSIDASSVRLDRLMEMSADQIARQSVPALSVEVELGDLFEIDCRETDTGQPILIFQGDCGGVHRVGQQHRVGQIIVEGNVGDYCGACMSGGTIDVAGNAGAYVGAPTGSRGVGMNGGRIMVSGSVGDFAGNRMRRGEIWVAGDAGSGLASWQVAGTIGVGGVIGDHVGYGMRRGTLVLATPTRLPAARFTSPVELQTPFYALLLKRPEMATSWPPAECQSDSLKWYTSRGDRSIGGIGEVWYPISRGTAS</sequence>
<dbReference type="NCBIfam" id="TIGR03122">
    <property type="entry name" value="one_C_dehyd_C"/>
    <property type="match status" value="1"/>
</dbReference>
<dbReference type="GO" id="GO:0018493">
    <property type="term" value="F:formylmethanofuran dehydrogenase activity"/>
    <property type="evidence" value="ECO:0007669"/>
    <property type="project" value="InterPro"/>
</dbReference>
<dbReference type="GO" id="GO:0046914">
    <property type="term" value="F:transition metal ion binding"/>
    <property type="evidence" value="ECO:0007669"/>
    <property type="project" value="InterPro"/>
</dbReference>
<evidence type="ECO:0000313" key="1">
    <source>
        <dbReference type="EMBL" id="TWU15120.1"/>
    </source>
</evidence>
<dbReference type="GO" id="GO:0015948">
    <property type="term" value="P:methanogenesis"/>
    <property type="evidence" value="ECO:0007669"/>
    <property type="project" value="InterPro"/>
</dbReference>
<dbReference type="InterPro" id="IPR036485">
    <property type="entry name" value="Glu_synth_asu_C_sf"/>
</dbReference>
<dbReference type="PANTHER" id="PTHR39673:SF5">
    <property type="entry name" value="TUNGSTEN-CONTAINING FORMYLMETHANOFURAN DEHYDROGENASE 2 SUBUNIT C"/>
    <property type="match status" value="1"/>
</dbReference>